<evidence type="ECO:0000313" key="3">
    <source>
        <dbReference type="Proteomes" id="UP001610335"/>
    </source>
</evidence>
<dbReference type="EMBL" id="JBFXLS010000009">
    <property type="protein sequence ID" value="KAL2831481.1"/>
    <property type="molecule type" value="Genomic_DNA"/>
</dbReference>
<name>A0ABR4IUN6_9EURO</name>
<sequence length="436" mass="48793">MDAEIEPVITIPTGQVPEIRFQDFTITESIILQEQIQSLTHRVDSALRENNDLKDQLKESRAMHEHTSRELHTIRRQHTIASDTVLSLRTALSEVTHGPAGDNVDHPLAYQQRRIMSLERLLEETRASASFAQLGVGDSFGPAATDIQISMKIIDSEIRNLMISFHSGSTFCIPQLEGHGRLSLLVHRSLGLASQRPESSTPSAANLETLGLRATISTLIAAALGEWVFGDGFELNVVGSSKLLEEYRYHLSLIGDHQSRRNLDLAANRSFFNSEEYQKIWIPNHARILATRFSVTLAPLFPTPDEPNDTQGHPTWGLDPDEWYLVYEGLVVIFQRALSLKVDLFLSTHQYVAVFFPPRAEFVNDWMQPESKNGDRAIQVPGGYLELQLCVLPALFVRTEGSLELVDHKVPILADISDDDGLRLVHKGVVILSSMH</sequence>
<proteinExistence type="predicted"/>
<gene>
    <name evidence="2" type="ORF">BDW59DRAFT_140213</name>
</gene>
<feature type="coiled-coil region" evidence="1">
    <location>
        <begin position="36"/>
        <end position="70"/>
    </location>
</feature>
<reference evidence="2 3" key="1">
    <citation type="submission" date="2024-07" db="EMBL/GenBank/DDBJ databases">
        <title>Section-level genome sequencing and comparative genomics of Aspergillus sections Usti and Cavernicolus.</title>
        <authorList>
            <consortium name="Lawrence Berkeley National Laboratory"/>
            <person name="Nybo J.L."/>
            <person name="Vesth T.C."/>
            <person name="Theobald S."/>
            <person name="Frisvad J.C."/>
            <person name="Larsen T.O."/>
            <person name="Kjaerboelling I."/>
            <person name="Rothschild-Mancinelli K."/>
            <person name="Lyhne E.K."/>
            <person name="Kogle M.E."/>
            <person name="Barry K."/>
            <person name="Clum A."/>
            <person name="Na H."/>
            <person name="Ledsgaard L."/>
            <person name="Lin J."/>
            <person name="Lipzen A."/>
            <person name="Kuo A."/>
            <person name="Riley R."/>
            <person name="Mondo S."/>
            <person name="LaButti K."/>
            <person name="Haridas S."/>
            <person name="Pangalinan J."/>
            <person name="Salamov A.A."/>
            <person name="Simmons B.A."/>
            <person name="Magnuson J.K."/>
            <person name="Chen J."/>
            <person name="Drula E."/>
            <person name="Henrissat B."/>
            <person name="Wiebenga A."/>
            <person name="Lubbers R.J."/>
            <person name="Gomes A.C."/>
            <person name="Makela M.R."/>
            <person name="Stajich J."/>
            <person name="Grigoriev I.V."/>
            <person name="Mortensen U.H."/>
            <person name="De vries R.P."/>
            <person name="Baker S.E."/>
            <person name="Andersen M.R."/>
        </authorList>
    </citation>
    <scope>NUCLEOTIDE SEQUENCE [LARGE SCALE GENOMIC DNA]</scope>
    <source>
        <strain evidence="2 3">CBS 600.67</strain>
    </source>
</reference>
<comment type="caution">
    <text evidence="2">The sequence shown here is derived from an EMBL/GenBank/DDBJ whole genome shotgun (WGS) entry which is preliminary data.</text>
</comment>
<keyword evidence="3" id="KW-1185">Reference proteome</keyword>
<protein>
    <submittedName>
        <fullName evidence="2">Uncharacterized protein</fullName>
    </submittedName>
</protein>
<keyword evidence="1" id="KW-0175">Coiled coil</keyword>
<evidence type="ECO:0000313" key="2">
    <source>
        <dbReference type="EMBL" id="KAL2831481.1"/>
    </source>
</evidence>
<organism evidence="2 3">
    <name type="scientific">Aspergillus cavernicola</name>
    <dbReference type="NCBI Taxonomy" id="176166"/>
    <lineage>
        <taxon>Eukaryota</taxon>
        <taxon>Fungi</taxon>
        <taxon>Dikarya</taxon>
        <taxon>Ascomycota</taxon>
        <taxon>Pezizomycotina</taxon>
        <taxon>Eurotiomycetes</taxon>
        <taxon>Eurotiomycetidae</taxon>
        <taxon>Eurotiales</taxon>
        <taxon>Aspergillaceae</taxon>
        <taxon>Aspergillus</taxon>
        <taxon>Aspergillus subgen. Nidulantes</taxon>
    </lineage>
</organism>
<evidence type="ECO:0000256" key="1">
    <source>
        <dbReference type="SAM" id="Coils"/>
    </source>
</evidence>
<accession>A0ABR4IUN6</accession>
<dbReference type="Proteomes" id="UP001610335">
    <property type="component" value="Unassembled WGS sequence"/>
</dbReference>